<sequence length="81" mass="8526">MSGSLLLTTEFVTNYEANDTYNGNNAGVLDALNTIVASLSGSVSLLQSASEVDEDLAESCGYLASYGEPVFGEGNLYEMMT</sequence>
<evidence type="ECO:0000313" key="2">
    <source>
        <dbReference type="Proteomes" id="UP001642464"/>
    </source>
</evidence>
<keyword evidence="2" id="KW-1185">Reference proteome</keyword>
<gene>
    <name evidence="1" type="ORF">SCF082_LOCUS47303</name>
</gene>
<organism evidence="1 2">
    <name type="scientific">Durusdinium trenchii</name>
    <dbReference type="NCBI Taxonomy" id="1381693"/>
    <lineage>
        <taxon>Eukaryota</taxon>
        <taxon>Sar</taxon>
        <taxon>Alveolata</taxon>
        <taxon>Dinophyceae</taxon>
        <taxon>Suessiales</taxon>
        <taxon>Symbiodiniaceae</taxon>
        <taxon>Durusdinium</taxon>
    </lineage>
</organism>
<protein>
    <submittedName>
        <fullName evidence="1">Uncharacterized protein</fullName>
    </submittedName>
</protein>
<accession>A0ABP0RKL5</accession>
<dbReference type="EMBL" id="CAXAMM010041773">
    <property type="protein sequence ID" value="CAK9101144.1"/>
    <property type="molecule type" value="Genomic_DNA"/>
</dbReference>
<comment type="caution">
    <text evidence="1">The sequence shown here is derived from an EMBL/GenBank/DDBJ whole genome shotgun (WGS) entry which is preliminary data.</text>
</comment>
<dbReference type="Proteomes" id="UP001642464">
    <property type="component" value="Unassembled WGS sequence"/>
</dbReference>
<feature type="non-terminal residue" evidence="1">
    <location>
        <position position="81"/>
    </location>
</feature>
<evidence type="ECO:0000313" key="1">
    <source>
        <dbReference type="EMBL" id="CAK9101144.1"/>
    </source>
</evidence>
<reference evidence="1 2" key="1">
    <citation type="submission" date="2024-02" db="EMBL/GenBank/DDBJ databases">
        <authorList>
            <person name="Chen Y."/>
            <person name="Shah S."/>
            <person name="Dougan E. K."/>
            <person name="Thang M."/>
            <person name="Chan C."/>
        </authorList>
    </citation>
    <scope>NUCLEOTIDE SEQUENCE [LARGE SCALE GENOMIC DNA]</scope>
</reference>
<proteinExistence type="predicted"/>
<name>A0ABP0RKL5_9DINO</name>